<comment type="caution">
    <text evidence="1">The sequence shown here is derived from an EMBL/GenBank/DDBJ whole genome shotgun (WGS) entry which is preliminary data.</text>
</comment>
<evidence type="ECO:0000313" key="1">
    <source>
        <dbReference type="EMBL" id="GAB0172493.1"/>
    </source>
</evidence>
<dbReference type="EMBL" id="BAAFHN010000007">
    <property type="protein sequence ID" value="GAB0172493.1"/>
    <property type="molecule type" value="Genomic_DNA"/>
</dbReference>
<organism evidence="1 2">
    <name type="scientific">Helicobacter trogontum</name>
    <dbReference type="NCBI Taxonomy" id="50960"/>
    <lineage>
        <taxon>Bacteria</taxon>
        <taxon>Pseudomonadati</taxon>
        <taxon>Campylobacterota</taxon>
        <taxon>Epsilonproteobacteria</taxon>
        <taxon>Campylobacterales</taxon>
        <taxon>Helicobacteraceae</taxon>
        <taxon>Helicobacter</taxon>
    </lineage>
</organism>
<accession>A0ABQ0D2D1</accession>
<evidence type="ECO:0000313" key="2">
    <source>
        <dbReference type="Proteomes" id="UP001562457"/>
    </source>
</evidence>
<reference evidence="1 2" key="1">
    <citation type="submission" date="2024-06" db="EMBL/GenBank/DDBJ databases">
        <title>Draft genome sequence of Helicobacter trogontum NHP16-4001.</title>
        <authorList>
            <person name="Rimbara E."/>
            <person name="Suzuki M."/>
        </authorList>
    </citation>
    <scope>NUCLEOTIDE SEQUENCE [LARGE SCALE GENOMIC DNA]</scope>
    <source>
        <strain evidence="1 2">NHP16-4001</strain>
    </source>
</reference>
<protein>
    <submittedName>
        <fullName evidence="1">Uncharacterized protein</fullName>
    </submittedName>
</protein>
<gene>
    <name evidence="1" type="ORF">NHP164001_05060</name>
</gene>
<keyword evidence="2" id="KW-1185">Reference proteome</keyword>
<sequence length="74" mass="8510">MFRGCSGNGVLSCDDEYVQGVLDILGRSMQILDKSNDFMIYRHEAFMTDNVDKMRKAQYARLKQLLQTSQCLVL</sequence>
<proteinExistence type="predicted"/>
<dbReference type="RefSeq" id="WP_369607204.1">
    <property type="nucleotide sequence ID" value="NZ_BAAFHN010000007.1"/>
</dbReference>
<name>A0ABQ0D2D1_9HELI</name>
<dbReference type="Proteomes" id="UP001562457">
    <property type="component" value="Unassembled WGS sequence"/>
</dbReference>